<accession>A0A6C7E8J4</accession>
<keyword evidence="3" id="KW-1185">Reference proteome</keyword>
<name>A0A6C7E8J4_ILUCY</name>
<gene>
    <name evidence="2" type="ORF">YM304_12050</name>
</gene>
<dbReference type="Proteomes" id="UP000011863">
    <property type="component" value="Chromosome"/>
</dbReference>
<dbReference type="AlphaFoldDB" id="A0A6C7E8J4"/>
<reference evidence="2 3" key="1">
    <citation type="journal article" date="2013" name="Int. J. Syst. Evol. Microbiol.">
        <title>Ilumatobacter nonamiense sp. nov. and Ilumatobacter coccineum sp. nov., isolated from seashore sand.</title>
        <authorList>
            <person name="Matsumoto A."/>
            <person name="Kasai H."/>
            <person name="Matsuo Y."/>
            <person name="Shizuri Y."/>
            <person name="Ichikawa N."/>
            <person name="Fujita N."/>
            <person name="Omura S."/>
            <person name="Takahashi Y."/>
        </authorList>
    </citation>
    <scope>NUCLEOTIDE SEQUENCE [LARGE SCALE GENOMIC DNA]</scope>
    <source>
        <strain evidence="3">NBRC 103263 / KCTC 29153 / YM16-304</strain>
    </source>
</reference>
<feature type="signal peptide" evidence="1">
    <location>
        <begin position="1"/>
        <end position="33"/>
    </location>
</feature>
<evidence type="ECO:0000313" key="2">
    <source>
        <dbReference type="EMBL" id="BAN01519.1"/>
    </source>
</evidence>
<feature type="chain" id="PRO_5025450526" description="Lipoprotein" evidence="1">
    <location>
        <begin position="34"/>
        <end position="179"/>
    </location>
</feature>
<keyword evidence="1" id="KW-0732">Signal</keyword>
<sequence>MQPTPPARARRRSAIACALTIAALAGCSGGSDASDTTVATTEPPAVEAVGPNGTTDVTMVVTLNESPFFITEDTRVGSLCGGDQGAGTAVESSRVDLFREEQELIESLTGPGVVDEIVLDDEGRVAAITCSFGVELNLEGTDAEPYDLIFTSGRTADAVSITLPGITTDELTGDLELAN</sequence>
<evidence type="ECO:0008006" key="4">
    <source>
        <dbReference type="Google" id="ProtNLM"/>
    </source>
</evidence>
<dbReference type="RefSeq" id="WP_015440766.1">
    <property type="nucleotide sequence ID" value="NC_020520.1"/>
</dbReference>
<dbReference type="KEGG" id="aym:YM304_12050"/>
<evidence type="ECO:0000256" key="1">
    <source>
        <dbReference type="SAM" id="SignalP"/>
    </source>
</evidence>
<protein>
    <recommendedName>
        <fullName evidence="4">Lipoprotein</fullName>
    </recommendedName>
</protein>
<evidence type="ECO:0000313" key="3">
    <source>
        <dbReference type="Proteomes" id="UP000011863"/>
    </source>
</evidence>
<dbReference type="EMBL" id="AP012057">
    <property type="protein sequence ID" value="BAN01519.1"/>
    <property type="molecule type" value="Genomic_DNA"/>
</dbReference>
<organism evidence="2 3">
    <name type="scientific">Ilumatobacter coccineus (strain NBRC 103263 / KCTC 29153 / YM16-304)</name>
    <dbReference type="NCBI Taxonomy" id="1313172"/>
    <lineage>
        <taxon>Bacteria</taxon>
        <taxon>Bacillati</taxon>
        <taxon>Actinomycetota</taxon>
        <taxon>Acidimicrobiia</taxon>
        <taxon>Acidimicrobiales</taxon>
        <taxon>Ilumatobacteraceae</taxon>
        <taxon>Ilumatobacter</taxon>
    </lineage>
</organism>
<proteinExistence type="predicted"/>